<dbReference type="PROSITE" id="PS51078">
    <property type="entry name" value="ICLR_ED"/>
    <property type="match status" value="1"/>
</dbReference>
<dbReference type="Pfam" id="PF01614">
    <property type="entry name" value="IclR_C"/>
    <property type="match status" value="1"/>
</dbReference>
<evidence type="ECO:0000256" key="3">
    <source>
        <dbReference type="ARBA" id="ARBA00023163"/>
    </source>
</evidence>
<dbReference type="SMART" id="SM00346">
    <property type="entry name" value="HTH_ICLR"/>
    <property type="match status" value="1"/>
</dbReference>
<dbReference type="GO" id="GO:0003677">
    <property type="term" value="F:DNA binding"/>
    <property type="evidence" value="ECO:0007669"/>
    <property type="project" value="UniProtKB-KW"/>
</dbReference>
<keyword evidence="3" id="KW-0804">Transcription</keyword>
<dbReference type="PROSITE" id="PS51077">
    <property type="entry name" value="HTH_ICLR"/>
    <property type="match status" value="1"/>
</dbReference>
<feature type="domain" description="IclR-ED" evidence="5">
    <location>
        <begin position="71"/>
        <end position="254"/>
    </location>
</feature>
<evidence type="ECO:0000256" key="2">
    <source>
        <dbReference type="ARBA" id="ARBA00023125"/>
    </source>
</evidence>
<evidence type="ECO:0000259" key="5">
    <source>
        <dbReference type="PROSITE" id="PS51078"/>
    </source>
</evidence>
<dbReference type="SUPFAM" id="SSF46785">
    <property type="entry name" value="Winged helix' DNA-binding domain"/>
    <property type="match status" value="1"/>
</dbReference>
<dbReference type="InterPro" id="IPR050707">
    <property type="entry name" value="HTH_MetabolicPath_Reg"/>
</dbReference>
<dbReference type="InterPro" id="IPR029016">
    <property type="entry name" value="GAF-like_dom_sf"/>
</dbReference>
<dbReference type="Pfam" id="PF09339">
    <property type="entry name" value="HTH_IclR"/>
    <property type="match status" value="1"/>
</dbReference>
<sequence length="258" mass="27503">MASTGTGSTMRSVHRAFEVLKVLELAQRPLRLTELAHRSGLHVATTQRLVGVLTDHGYASRHADGYTAGPAALSTAHAFATTSPLRLVARPVLEQLADSSGFTVSLYVRVQDHRVLIDRVERGQRPQYSLPIGERLPLYPGAAGKVFLAHDRRTDLDTLVARLGTITLADGTVLDSEYIRDDLAAARKNGYAVSIDERQRGITAVAVPIVDSGNGIVGSIGISGNTGEFPDVANTALPDEARRAAHTIGARTPSTAPK</sequence>
<evidence type="ECO:0000313" key="6">
    <source>
        <dbReference type="EMBL" id="TWH18859.1"/>
    </source>
</evidence>
<dbReference type="InterPro" id="IPR014757">
    <property type="entry name" value="Tscrpt_reg_IclR_C"/>
</dbReference>
<dbReference type="AlphaFoldDB" id="A0A660CBG4"/>
<dbReference type="InterPro" id="IPR005471">
    <property type="entry name" value="Tscrpt_reg_IclR_N"/>
</dbReference>
<dbReference type="InterPro" id="IPR036390">
    <property type="entry name" value="WH_DNA-bd_sf"/>
</dbReference>
<dbReference type="InterPro" id="IPR036388">
    <property type="entry name" value="WH-like_DNA-bd_sf"/>
</dbReference>
<dbReference type="RefSeq" id="WP_048807793.1">
    <property type="nucleotide sequence ID" value="NZ_JOIJ01000006.1"/>
</dbReference>
<evidence type="ECO:0000259" key="4">
    <source>
        <dbReference type="PROSITE" id="PS51077"/>
    </source>
</evidence>
<comment type="caution">
    <text evidence="6">The sequence shown here is derived from an EMBL/GenBank/DDBJ whole genome shotgun (WGS) entry which is preliminary data.</text>
</comment>
<dbReference type="EMBL" id="VLJV01000001">
    <property type="protein sequence ID" value="TWH18859.1"/>
    <property type="molecule type" value="Genomic_DNA"/>
</dbReference>
<evidence type="ECO:0000256" key="1">
    <source>
        <dbReference type="ARBA" id="ARBA00023015"/>
    </source>
</evidence>
<dbReference type="GO" id="GO:0045892">
    <property type="term" value="P:negative regulation of DNA-templated transcription"/>
    <property type="evidence" value="ECO:0007669"/>
    <property type="project" value="TreeGrafter"/>
</dbReference>
<evidence type="ECO:0000313" key="7">
    <source>
        <dbReference type="Proteomes" id="UP000317303"/>
    </source>
</evidence>
<dbReference type="Gene3D" id="1.10.10.10">
    <property type="entry name" value="Winged helix-like DNA-binding domain superfamily/Winged helix DNA-binding domain"/>
    <property type="match status" value="1"/>
</dbReference>
<feature type="domain" description="HTH iclR-type" evidence="4">
    <location>
        <begin position="10"/>
        <end position="70"/>
    </location>
</feature>
<name>A0A660CBG4_9PSEU</name>
<keyword evidence="1" id="KW-0805">Transcription regulation</keyword>
<dbReference type="Proteomes" id="UP000317303">
    <property type="component" value="Unassembled WGS sequence"/>
</dbReference>
<dbReference type="PANTHER" id="PTHR30136">
    <property type="entry name" value="HELIX-TURN-HELIX TRANSCRIPTIONAL REGULATOR, ICLR FAMILY"/>
    <property type="match status" value="1"/>
</dbReference>
<gene>
    <name evidence="6" type="ORF">JD82_00680</name>
</gene>
<organism evidence="6 7">
    <name type="scientific">Prauserella rugosa</name>
    <dbReference type="NCBI Taxonomy" id="43354"/>
    <lineage>
        <taxon>Bacteria</taxon>
        <taxon>Bacillati</taxon>
        <taxon>Actinomycetota</taxon>
        <taxon>Actinomycetes</taxon>
        <taxon>Pseudonocardiales</taxon>
        <taxon>Pseudonocardiaceae</taxon>
        <taxon>Prauserella</taxon>
    </lineage>
</organism>
<proteinExistence type="predicted"/>
<reference evidence="6 7" key="1">
    <citation type="submission" date="2019-07" db="EMBL/GenBank/DDBJ databases">
        <title>R&amp;d 2014.</title>
        <authorList>
            <person name="Klenk H.-P."/>
        </authorList>
    </citation>
    <scope>NUCLEOTIDE SEQUENCE [LARGE SCALE GENOMIC DNA]</scope>
    <source>
        <strain evidence="6 7">DSM 43194</strain>
    </source>
</reference>
<accession>A0A660CBG4</accession>
<keyword evidence="2" id="KW-0238">DNA-binding</keyword>
<dbReference type="PANTHER" id="PTHR30136:SF35">
    <property type="entry name" value="HTH-TYPE TRANSCRIPTIONAL REGULATOR RV1719"/>
    <property type="match status" value="1"/>
</dbReference>
<dbReference type="OrthoDB" id="4068713at2"/>
<keyword evidence="7" id="KW-1185">Reference proteome</keyword>
<dbReference type="Gene3D" id="3.30.450.40">
    <property type="match status" value="1"/>
</dbReference>
<protein>
    <submittedName>
        <fullName evidence="6">IclR family transcriptional regulator</fullName>
    </submittedName>
</protein>
<dbReference type="SUPFAM" id="SSF55781">
    <property type="entry name" value="GAF domain-like"/>
    <property type="match status" value="1"/>
</dbReference>
<dbReference type="GO" id="GO:0003700">
    <property type="term" value="F:DNA-binding transcription factor activity"/>
    <property type="evidence" value="ECO:0007669"/>
    <property type="project" value="TreeGrafter"/>
</dbReference>